<name>A0A9K3EFH0_HELAN</name>
<reference evidence="1" key="1">
    <citation type="journal article" date="2017" name="Nature">
        <title>The sunflower genome provides insights into oil metabolism, flowering and Asterid evolution.</title>
        <authorList>
            <person name="Badouin H."/>
            <person name="Gouzy J."/>
            <person name="Grassa C.J."/>
            <person name="Murat F."/>
            <person name="Staton S.E."/>
            <person name="Cottret L."/>
            <person name="Lelandais-Briere C."/>
            <person name="Owens G.L."/>
            <person name="Carrere S."/>
            <person name="Mayjonade B."/>
            <person name="Legrand L."/>
            <person name="Gill N."/>
            <person name="Kane N.C."/>
            <person name="Bowers J.E."/>
            <person name="Hubner S."/>
            <person name="Bellec A."/>
            <person name="Berard A."/>
            <person name="Berges H."/>
            <person name="Blanchet N."/>
            <person name="Boniface M.C."/>
            <person name="Brunel D."/>
            <person name="Catrice O."/>
            <person name="Chaidir N."/>
            <person name="Claudel C."/>
            <person name="Donnadieu C."/>
            <person name="Faraut T."/>
            <person name="Fievet G."/>
            <person name="Helmstetter N."/>
            <person name="King M."/>
            <person name="Knapp S.J."/>
            <person name="Lai Z."/>
            <person name="Le Paslier M.C."/>
            <person name="Lippi Y."/>
            <person name="Lorenzon L."/>
            <person name="Mandel J.R."/>
            <person name="Marage G."/>
            <person name="Marchand G."/>
            <person name="Marquand E."/>
            <person name="Bret-Mestries E."/>
            <person name="Morien E."/>
            <person name="Nambeesan S."/>
            <person name="Nguyen T."/>
            <person name="Pegot-Espagnet P."/>
            <person name="Pouilly N."/>
            <person name="Raftis F."/>
            <person name="Sallet E."/>
            <person name="Schiex T."/>
            <person name="Thomas J."/>
            <person name="Vandecasteele C."/>
            <person name="Vares D."/>
            <person name="Vear F."/>
            <person name="Vautrin S."/>
            <person name="Crespi M."/>
            <person name="Mangin B."/>
            <person name="Burke J.M."/>
            <person name="Salse J."/>
            <person name="Munos S."/>
            <person name="Vincourt P."/>
            <person name="Rieseberg L.H."/>
            <person name="Langlade N.B."/>
        </authorList>
    </citation>
    <scope>NUCLEOTIDE SEQUENCE</scope>
    <source>
        <tissue evidence="1">Leaves</tissue>
    </source>
</reference>
<dbReference type="EMBL" id="MNCJ02000328">
    <property type="protein sequence ID" value="KAF5772606.1"/>
    <property type="molecule type" value="Genomic_DNA"/>
</dbReference>
<organism evidence="1 2">
    <name type="scientific">Helianthus annuus</name>
    <name type="common">Common sunflower</name>
    <dbReference type="NCBI Taxonomy" id="4232"/>
    <lineage>
        <taxon>Eukaryota</taxon>
        <taxon>Viridiplantae</taxon>
        <taxon>Streptophyta</taxon>
        <taxon>Embryophyta</taxon>
        <taxon>Tracheophyta</taxon>
        <taxon>Spermatophyta</taxon>
        <taxon>Magnoliopsida</taxon>
        <taxon>eudicotyledons</taxon>
        <taxon>Gunneridae</taxon>
        <taxon>Pentapetalae</taxon>
        <taxon>asterids</taxon>
        <taxon>campanulids</taxon>
        <taxon>Asterales</taxon>
        <taxon>Asteraceae</taxon>
        <taxon>Asteroideae</taxon>
        <taxon>Heliantheae alliance</taxon>
        <taxon>Heliantheae</taxon>
        <taxon>Helianthus</taxon>
    </lineage>
</organism>
<evidence type="ECO:0000313" key="1">
    <source>
        <dbReference type="EMBL" id="KAF5772606.1"/>
    </source>
</evidence>
<proteinExistence type="predicted"/>
<accession>A0A9K3EFH0</accession>
<reference evidence="1" key="2">
    <citation type="submission" date="2020-06" db="EMBL/GenBank/DDBJ databases">
        <title>Helianthus annuus Genome sequencing and assembly Release 2.</title>
        <authorList>
            <person name="Gouzy J."/>
            <person name="Langlade N."/>
            <person name="Munos S."/>
        </authorList>
    </citation>
    <scope>NUCLEOTIDE SEQUENCE</scope>
    <source>
        <tissue evidence="1">Leaves</tissue>
    </source>
</reference>
<dbReference type="Gramene" id="mRNA:HanXRQr2_Chr13g0579141">
    <property type="protein sequence ID" value="mRNA:HanXRQr2_Chr13g0579141"/>
    <property type="gene ID" value="HanXRQr2_Chr13g0579141"/>
</dbReference>
<keyword evidence="2" id="KW-1185">Reference proteome</keyword>
<comment type="caution">
    <text evidence="1">The sequence shown here is derived from an EMBL/GenBank/DDBJ whole genome shotgun (WGS) entry which is preliminary data.</text>
</comment>
<sequence>MVLYISLDMPPCNLDTNPTDPGLYNLHCIILSIVPAVSPILKAPA</sequence>
<evidence type="ECO:0000313" key="2">
    <source>
        <dbReference type="Proteomes" id="UP000215914"/>
    </source>
</evidence>
<gene>
    <name evidence="1" type="ORF">HanXRQr2_Chr13g0579141</name>
</gene>
<protein>
    <submittedName>
        <fullName evidence="1">Uncharacterized protein</fullName>
    </submittedName>
</protein>
<dbReference type="Proteomes" id="UP000215914">
    <property type="component" value="Unassembled WGS sequence"/>
</dbReference>
<dbReference type="AlphaFoldDB" id="A0A9K3EFH0"/>